<feature type="transmembrane region" description="Helical" evidence="1">
    <location>
        <begin position="185"/>
        <end position="202"/>
    </location>
</feature>
<organism evidence="2 3">
    <name type="scientific">Desulfoplanes formicivorans</name>
    <dbReference type="NCBI Taxonomy" id="1592317"/>
    <lineage>
        <taxon>Bacteria</taxon>
        <taxon>Pseudomonadati</taxon>
        <taxon>Thermodesulfobacteriota</taxon>
        <taxon>Desulfovibrionia</taxon>
        <taxon>Desulfovibrionales</taxon>
        <taxon>Desulfoplanaceae</taxon>
        <taxon>Desulfoplanes</taxon>
    </lineage>
</organism>
<feature type="transmembrane region" description="Helical" evidence="1">
    <location>
        <begin position="119"/>
        <end position="136"/>
    </location>
</feature>
<proteinExistence type="predicted"/>
<reference evidence="3" key="1">
    <citation type="submission" date="2016-06" db="EMBL/GenBank/DDBJ databases">
        <title>Draft genome sequence of Desulfoplanes formicivorans strain Pf12B.</title>
        <authorList>
            <person name="Watanabe M."/>
            <person name="Kojima H."/>
            <person name="Fukui M."/>
        </authorList>
    </citation>
    <scope>NUCLEOTIDE SEQUENCE [LARGE SCALE GENOMIC DNA]</scope>
    <source>
        <strain evidence="3">Pf12B</strain>
    </source>
</reference>
<keyword evidence="3" id="KW-1185">Reference proteome</keyword>
<dbReference type="GO" id="GO:0015098">
    <property type="term" value="F:molybdate ion transmembrane transporter activity"/>
    <property type="evidence" value="ECO:0007669"/>
    <property type="project" value="InterPro"/>
</dbReference>
<dbReference type="RefSeq" id="WP_069857289.1">
    <property type="nucleotide sequence ID" value="NZ_BDFE01000007.1"/>
</dbReference>
<feature type="transmembrane region" description="Helical" evidence="1">
    <location>
        <begin position="156"/>
        <end position="178"/>
    </location>
</feature>
<evidence type="ECO:0000313" key="3">
    <source>
        <dbReference type="Proteomes" id="UP000095200"/>
    </source>
</evidence>
<feature type="transmembrane region" description="Helical" evidence="1">
    <location>
        <begin position="15"/>
        <end position="35"/>
    </location>
</feature>
<keyword evidence="1" id="KW-1133">Transmembrane helix</keyword>
<dbReference type="PANTHER" id="PTHR31970">
    <property type="match status" value="1"/>
</dbReference>
<evidence type="ECO:0000256" key="1">
    <source>
        <dbReference type="SAM" id="Phobius"/>
    </source>
</evidence>
<feature type="transmembrane region" description="Helical" evidence="1">
    <location>
        <begin position="229"/>
        <end position="250"/>
    </location>
</feature>
<dbReference type="AlphaFoldDB" id="A0A194AF12"/>
<keyword evidence="1" id="KW-0812">Transmembrane</keyword>
<feature type="transmembrane region" description="Helical" evidence="1">
    <location>
        <begin position="366"/>
        <end position="395"/>
    </location>
</feature>
<dbReference type="STRING" id="1592317.DPF_0484"/>
<dbReference type="OrthoDB" id="7361398at2"/>
<dbReference type="EMBL" id="BDFE01000007">
    <property type="protein sequence ID" value="GAU07785.1"/>
    <property type="molecule type" value="Genomic_DNA"/>
</dbReference>
<feature type="transmembrane region" description="Helical" evidence="1">
    <location>
        <begin position="84"/>
        <end position="107"/>
    </location>
</feature>
<feature type="transmembrane region" description="Helical" evidence="1">
    <location>
        <begin position="333"/>
        <end position="354"/>
    </location>
</feature>
<dbReference type="Pfam" id="PF16983">
    <property type="entry name" value="MFS_MOT1"/>
    <property type="match status" value="2"/>
</dbReference>
<dbReference type="InterPro" id="IPR031563">
    <property type="entry name" value="MOT1/MOT2"/>
</dbReference>
<gene>
    <name evidence="2" type="ORF">DPF_0484</name>
</gene>
<evidence type="ECO:0000313" key="2">
    <source>
        <dbReference type="EMBL" id="GAU07785.1"/>
    </source>
</evidence>
<dbReference type="PANTHER" id="PTHR31970:SF9">
    <property type="entry name" value="MOLYBDATE TRANSPORTER 2"/>
    <property type="match status" value="1"/>
</dbReference>
<dbReference type="Proteomes" id="UP000095200">
    <property type="component" value="Unassembled WGS sequence"/>
</dbReference>
<protein>
    <submittedName>
        <fullName evidence="2">Sulfate permease</fullName>
    </submittedName>
</protein>
<keyword evidence="1" id="KW-0472">Membrane</keyword>
<feature type="transmembrane region" description="Helical" evidence="1">
    <location>
        <begin position="271"/>
        <end position="289"/>
    </location>
</feature>
<accession>A0A194AF12</accession>
<feature type="transmembrane region" description="Helical" evidence="1">
    <location>
        <begin position="309"/>
        <end position="326"/>
    </location>
</feature>
<feature type="transmembrane region" description="Helical" evidence="1">
    <location>
        <begin position="42"/>
        <end position="60"/>
    </location>
</feature>
<comment type="caution">
    <text evidence="2">The sequence shown here is derived from an EMBL/GenBank/DDBJ whole genome shotgun (WGS) entry which is preliminary data.</text>
</comment>
<sequence>MTTSTSSIRFNRLELAGSLGDLGTLLPLAIGMIMVNGLSPSGLFLAIGVFYVFAGLYYRVTVPVQPMKVIGAYAIATGLGPSQITASGLLVAIVLLLVGATGAVNLIGKYTPKPVIRGVQLATGTVLMAQGIKFVLGTSTFQAMAQAGEPYLSIQSLGVIPIGLIIGTMGMALTLCFLNDKRFPAGILVILFGLLTGLFFGTHEGFNRLELGIHLPDWLPFGFPSTADFSLALITLVLPQIPMTLGNAVVANADLSREYFGPGSRKVTYKGLCISMGLANVFSFLVGGMPLCHGAGGLAAHYRFGARTAGSNLFIGTLFICLALFLGTHAITLVHLIPFAVLGVLLIFAGSQLAMTIRDVKGSSDLFVIVIMLAMTLATNLAVGFGVGIVLAYALKAGKVSV</sequence>
<name>A0A194AF12_9BACT</name>